<proteinExistence type="inferred from homology"/>
<dbReference type="SMART" id="SM00822">
    <property type="entry name" value="PKS_KR"/>
    <property type="match status" value="1"/>
</dbReference>
<dbReference type="RefSeq" id="WP_025349873.1">
    <property type="nucleotide sequence ID" value="NZ_CP006850.1"/>
</dbReference>
<dbReference type="KEGG" id="nno:NONO_c36480"/>
<dbReference type="OrthoDB" id="9803333at2"/>
<dbReference type="HOGENOM" id="CLU_010194_1_3_11"/>
<reference evidence="4 5" key="1">
    <citation type="journal article" date="2014" name="Appl. Environ. Microbiol.">
        <title>Insights into the Microbial Degradation of Rubber and Gutta-Percha by Analysis of the Complete Genome of Nocardia nova SH22a.</title>
        <authorList>
            <person name="Luo Q."/>
            <person name="Hiessl S."/>
            <person name="Poehlein A."/>
            <person name="Daniel R."/>
            <person name="Steinbuchel A."/>
        </authorList>
    </citation>
    <scope>NUCLEOTIDE SEQUENCE [LARGE SCALE GENOMIC DNA]</scope>
    <source>
        <strain evidence="4">SH22a</strain>
    </source>
</reference>
<keyword evidence="2" id="KW-0560">Oxidoreductase</keyword>
<dbReference type="FunFam" id="3.40.50.720:FF:000084">
    <property type="entry name" value="Short-chain dehydrogenase reductase"/>
    <property type="match status" value="1"/>
</dbReference>
<evidence type="ECO:0000313" key="5">
    <source>
        <dbReference type="Proteomes" id="UP000019150"/>
    </source>
</evidence>
<dbReference type="SUPFAM" id="SSF51735">
    <property type="entry name" value="NAD(P)-binding Rossmann-fold domains"/>
    <property type="match status" value="1"/>
</dbReference>
<evidence type="ECO:0000256" key="2">
    <source>
        <dbReference type="ARBA" id="ARBA00023002"/>
    </source>
</evidence>
<dbReference type="eggNOG" id="COG1028">
    <property type="taxonomic scope" value="Bacteria"/>
</dbReference>
<protein>
    <submittedName>
        <fullName evidence="4">Putative oxidoreductase, SDR family</fullName>
    </submittedName>
</protein>
<dbReference type="Proteomes" id="UP000019150">
    <property type="component" value="Chromosome"/>
</dbReference>
<evidence type="ECO:0000259" key="3">
    <source>
        <dbReference type="SMART" id="SM00822"/>
    </source>
</evidence>
<dbReference type="EMBL" id="CP006850">
    <property type="protein sequence ID" value="AHH18435.1"/>
    <property type="molecule type" value="Genomic_DNA"/>
</dbReference>
<comment type="similarity">
    <text evidence="1">Belongs to the short-chain dehydrogenases/reductases (SDR) family.</text>
</comment>
<dbReference type="Gene3D" id="3.40.50.720">
    <property type="entry name" value="NAD(P)-binding Rossmann-like Domain"/>
    <property type="match status" value="1"/>
</dbReference>
<sequence length="244" mass="25352">MSNTDRVAVVAGSGRSIGRAIALRLAADGAKVVVNYKSNAEAAERVAATIEDGGGQAVAVRADVTDPAQLTSLLDAAQSRFGGLDVYVHNAYGYAAGPISAASDEDYARTFAANSQAAFVAFREAGRRVRDGGRIVYISSSATRASDPFMPLYTASKAAGEQLVRSFAREVAPRGITVNSVLPGPTDTDAVQGIRELLAERVQRTPLGRLGEPEDIADVVGFLASHDARWVTGQSIAADGGLTA</sequence>
<dbReference type="AlphaFoldDB" id="W5TGH4"/>
<dbReference type="PANTHER" id="PTHR48107">
    <property type="entry name" value="NADPH-DEPENDENT ALDEHYDE REDUCTASE-LIKE PROTEIN, CHLOROPLASTIC-RELATED"/>
    <property type="match status" value="1"/>
</dbReference>
<dbReference type="STRING" id="1415166.NONO_c36480"/>
<dbReference type="InterPro" id="IPR036291">
    <property type="entry name" value="NAD(P)-bd_dom_sf"/>
</dbReference>
<dbReference type="Pfam" id="PF13561">
    <property type="entry name" value="adh_short_C2"/>
    <property type="match status" value="1"/>
</dbReference>
<keyword evidence="5" id="KW-1185">Reference proteome</keyword>
<dbReference type="GO" id="GO:0016614">
    <property type="term" value="F:oxidoreductase activity, acting on CH-OH group of donors"/>
    <property type="evidence" value="ECO:0007669"/>
    <property type="project" value="UniProtKB-ARBA"/>
</dbReference>
<evidence type="ECO:0000256" key="1">
    <source>
        <dbReference type="ARBA" id="ARBA00006484"/>
    </source>
</evidence>
<organism evidence="4 5">
    <name type="scientific">Nocardia nova SH22a</name>
    <dbReference type="NCBI Taxonomy" id="1415166"/>
    <lineage>
        <taxon>Bacteria</taxon>
        <taxon>Bacillati</taxon>
        <taxon>Actinomycetota</taxon>
        <taxon>Actinomycetes</taxon>
        <taxon>Mycobacteriales</taxon>
        <taxon>Nocardiaceae</taxon>
        <taxon>Nocardia</taxon>
    </lineage>
</organism>
<evidence type="ECO:0000313" key="4">
    <source>
        <dbReference type="EMBL" id="AHH18435.1"/>
    </source>
</evidence>
<accession>W5TGH4</accession>
<feature type="domain" description="Ketoreductase" evidence="3">
    <location>
        <begin position="6"/>
        <end position="185"/>
    </location>
</feature>
<dbReference type="InterPro" id="IPR002347">
    <property type="entry name" value="SDR_fam"/>
</dbReference>
<dbReference type="PROSITE" id="PS00061">
    <property type="entry name" value="ADH_SHORT"/>
    <property type="match status" value="1"/>
</dbReference>
<dbReference type="PRINTS" id="PR00081">
    <property type="entry name" value="GDHRDH"/>
</dbReference>
<dbReference type="PATRIC" id="fig|1415166.3.peg.3745"/>
<dbReference type="InterPro" id="IPR020904">
    <property type="entry name" value="Sc_DH/Rdtase_CS"/>
</dbReference>
<gene>
    <name evidence="4" type="ORF">NONO_c36480</name>
</gene>
<dbReference type="PANTHER" id="PTHR48107:SF7">
    <property type="entry name" value="RE15974P"/>
    <property type="match status" value="1"/>
</dbReference>
<dbReference type="InterPro" id="IPR057326">
    <property type="entry name" value="KR_dom"/>
</dbReference>
<name>W5TGH4_9NOCA</name>